<dbReference type="EMBL" id="AM920437">
    <property type="protein sequence ID" value="CAP99454.1"/>
    <property type="molecule type" value="Genomic_DNA"/>
</dbReference>
<dbReference type="OrthoDB" id="10251412at2759"/>
<dbReference type="BioCyc" id="PCHR:PC22G21660-MONOMER"/>
<dbReference type="Pfam" id="PF08740">
    <property type="entry name" value="BCS1_N"/>
    <property type="match status" value="1"/>
</dbReference>
<protein>
    <submittedName>
        <fullName evidence="2">Pc22g21660 protein</fullName>
    </submittedName>
</protein>
<dbReference type="AlphaFoldDB" id="B6HSX9"/>
<reference evidence="2 3" key="1">
    <citation type="journal article" date="2008" name="Nat. Biotechnol.">
        <title>Genome sequencing and analysis of the filamentous fungus Penicillium chrysogenum.</title>
        <authorList>
            <person name="van den Berg M.A."/>
            <person name="Albang R."/>
            <person name="Albermann K."/>
            <person name="Badger J.H."/>
            <person name="Daran J.-M."/>
            <person name="Driessen A.J.M."/>
            <person name="Garcia-Estrada C."/>
            <person name="Fedorova N.D."/>
            <person name="Harris D.M."/>
            <person name="Heijne W.H.M."/>
            <person name="Joardar V.S."/>
            <person name="Kiel J.A.K.W."/>
            <person name="Kovalchuk A."/>
            <person name="Martin J.F."/>
            <person name="Nierman W.C."/>
            <person name="Nijland J.G."/>
            <person name="Pronk J.T."/>
            <person name="Roubos J.A."/>
            <person name="van der Klei I.J."/>
            <person name="van Peij N.N.M.E."/>
            <person name="Veenhuis M."/>
            <person name="von Doehren H."/>
            <person name="Wagner C."/>
            <person name="Wortman J.R."/>
            <person name="Bovenberg R.A.L."/>
        </authorList>
    </citation>
    <scope>NUCLEOTIDE SEQUENCE [LARGE SCALE GENOMIC DNA]</scope>
    <source>
        <strain evidence="3">ATCC 28089 / DSM 1075 / NRRL 1951 / Wisconsin 54-1255</strain>
    </source>
</reference>
<dbReference type="Proteomes" id="UP000000724">
    <property type="component" value="Contig Pc00c22"/>
</dbReference>
<dbReference type="VEuPathDB" id="FungiDB:PCH_Pc22g21660"/>
<accession>B6HSX9</accession>
<evidence type="ECO:0000259" key="1">
    <source>
        <dbReference type="Pfam" id="PF08740"/>
    </source>
</evidence>
<dbReference type="STRING" id="500485.B6HSX9"/>
<gene>
    <name evidence="2" type="ORF">Pc22g21660</name>
    <name evidence="2" type="ORF">PCH_Pc22g21660</name>
</gene>
<feature type="domain" description="BCS1 N-terminal" evidence="1">
    <location>
        <begin position="64"/>
        <end position="127"/>
    </location>
</feature>
<name>B6HSX9_PENRW</name>
<evidence type="ECO:0000313" key="2">
    <source>
        <dbReference type="EMBL" id="CAP99454.1"/>
    </source>
</evidence>
<sequence length="170" mass="19683">MSVVDILFPGFSVASASAQQLLAGHMDYTRLFCTLGTVILSTRYATLYMGPTSQPFLHNAHSLIARDNREDVCIYFISRYPKILEELVEECRGNYLRNIDKRITVFENREGDWKKTRLRPIRPISTVIMDKQIQNEDLKDMKDFLNAGAQKWYAERVLIFYGVYVMSIVS</sequence>
<keyword evidence="3" id="KW-1185">Reference proteome</keyword>
<organism evidence="2 3">
    <name type="scientific">Penicillium rubens (strain ATCC 28089 / DSM 1075 / NRRL 1951 / Wisconsin 54-1255)</name>
    <name type="common">Penicillium chrysogenum</name>
    <dbReference type="NCBI Taxonomy" id="500485"/>
    <lineage>
        <taxon>Eukaryota</taxon>
        <taxon>Fungi</taxon>
        <taxon>Dikarya</taxon>
        <taxon>Ascomycota</taxon>
        <taxon>Pezizomycotina</taxon>
        <taxon>Eurotiomycetes</taxon>
        <taxon>Eurotiomycetidae</taxon>
        <taxon>Eurotiales</taxon>
        <taxon>Aspergillaceae</taxon>
        <taxon>Penicillium</taxon>
        <taxon>Penicillium chrysogenum species complex</taxon>
    </lineage>
</organism>
<proteinExistence type="predicted"/>
<dbReference type="HOGENOM" id="CLU_1571166_0_0_1"/>
<dbReference type="InterPro" id="IPR014851">
    <property type="entry name" value="BCS1_N"/>
</dbReference>
<evidence type="ECO:0000313" key="3">
    <source>
        <dbReference type="Proteomes" id="UP000000724"/>
    </source>
</evidence>